<evidence type="ECO:0000256" key="1">
    <source>
        <dbReference type="SAM" id="MobiDB-lite"/>
    </source>
</evidence>
<organism evidence="2 3">
    <name type="scientific">Nepenthes gracilis</name>
    <name type="common">Slender pitcher plant</name>
    <dbReference type="NCBI Taxonomy" id="150966"/>
    <lineage>
        <taxon>Eukaryota</taxon>
        <taxon>Viridiplantae</taxon>
        <taxon>Streptophyta</taxon>
        <taxon>Embryophyta</taxon>
        <taxon>Tracheophyta</taxon>
        <taxon>Spermatophyta</taxon>
        <taxon>Magnoliopsida</taxon>
        <taxon>eudicotyledons</taxon>
        <taxon>Gunneridae</taxon>
        <taxon>Pentapetalae</taxon>
        <taxon>Caryophyllales</taxon>
        <taxon>Nepenthaceae</taxon>
        <taxon>Nepenthes</taxon>
    </lineage>
</organism>
<proteinExistence type="predicted"/>
<name>A0AAD3TGI8_NEPGR</name>
<sequence>MLGINSQASMGNEIASSSNYFSLVSGLLVTQDERLMSSSDAEEHIMVNGPAMRRNRISVSRRRKPVPEGVSLSFADDRSKPSPPFLAVATVSSQFRVSDNNGRQP</sequence>
<dbReference type="EMBL" id="BSYO01000035">
    <property type="protein sequence ID" value="GMH28628.1"/>
    <property type="molecule type" value="Genomic_DNA"/>
</dbReference>
<reference evidence="2" key="1">
    <citation type="submission" date="2023-05" db="EMBL/GenBank/DDBJ databases">
        <title>Nepenthes gracilis genome sequencing.</title>
        <authorList>
            <person name="Fukushima K."/>
        </authorList>
    </citation>
    <scope>NUCLEOTIDE SEQUENCE</scope>
    <source>
        <strain evidence="2">SING2019-196</strain>
    </source>
</reference>
<keyword evidence="3" id="KW-1185">Reference proteome</keyword>
<feature type="region of interest" description="Disordered" evidence="1">
    <location>
        <begin position="56"/>
        <end position="83"/>
    </location>
</feature>
<gene>
    <name evidence="2" type="ORF">Nepgr_030471</name>
</gene>
<dbReference type="Proteomes" id="UP001279734">
    <property type="component" value="Unassembled WGS sequence"/>
</dbReference>
<accession>A0AAD3TGI8</accession>
<evidence type="ECO:0000313" key="3">
    <source>
        <dbReference type="Proteomes" id="UP001279734"/>
    </source>
</evidence>
<protein>
    <submittedName>
        <fullName evidence="2">Uncharacterized protein</fullName>
    </submittedName>
</protein>
<evidence type="ECO:0000313" key="2">
    <source>
        <dbReference type="EMBL" id="GMH28628.1"/>
    </source>
</evidence>
<dbReference type="AlphaFoldDB" id="A0AAD3TGI8"/>
<comment type="caution">
    <text evidence="2">The sequence shown here is derived from an EMBL/GenBank/DDBJ whole genome shotgun (WGS) entry which is preliminary data.</text>
</comment>